<comment type="similarity">
    <text evidence="2">Belongs to the beta-eliminating lyase family.</text>
</comment>
<dbReference type="GO" id="GO:0009820">
    <property type="term" value="P:alkaloid metabolic process"/>
    <property type="evidence" value="ECO:0007669"/>
    <property type="project" value="InterPro"/>
</dbReference>
<evidence type="ECO:0000256" key="1">
    <source>
        <dbReference type="ARBA" id="ARBA00001933"/>
    </source>
</evidence>
<dbReference type="Pfam" id="PF01212">
    <property type="entry name" value="Beta_elim_lyase"/>
    <property type="match status" value="1"/>
</dbReference>
<dbReference type="AlphaFoldDB" id="A0AAE0NXY1"/>
<dbReference type="Pfam" id="PF11991">
    <property type="entry name" value="Trp_DMAT"/>
    <property type="match status" value="1"/>
</dbReference>
<dbReference type="PANTHER" id="PTHR32325:SF4">
    <property type="entry name" value="TRYPTOPHANASE"/>
    <property type="match status" value="1"/>
</dbReference>
<dbReference type="InterPro" id="IPR015424">
    <property type="entry name" value="PyrdxlP-dep_Trfase"/>
</dbReference>
<dbReference type="InterPro" id="IPR015421">
    <property type="entry name" value="PyrdxlP-dep_Trfase_major"/>
</dbReference>
<dbReference type="GO" id="GO:0006520">
    <property type="term" value="P:amino acid metabolic process"/>
    <property type="evidence" value="ECO:0007669"/>
    <property type="project" value="InterPro"/>
</dbReference>
<dbReference type="GO" id="GO:0016765">
    <property type="term" value="F:transferase activity, transferring alkyl or aryl (other than methyl) groups"/>
    <property type="evidence" value="ECO:0007669"/>
    <property type="project" value="InterPro"/>
</dbReference>
<evidence type="ECO:0000256" key="4">
    <source>
        <dbReference type="ARBA" id="ARBA00022898"/>
    </source>
</evidence>
<comment type="caution">
    <text evidence="6">The sequence shown here is derived from an EMBL/GenBank/DDBJ whole genome shotgun (WGS) entry which is preliminary data.</text>
</comment>
<sequence>MRGDESYGRNWGYYCLLEAFRDIFERGSSQQEHAIRRLLTGTADVEFYQTKLLTPSQGGFVNGGGHQLERPNFFIVPQGRCAETLLFSAMSTMLAQEQVKQQQDGNKPANIIISNGFFDTTGANAAASGFRLEVFTQPGLTDPFPRELIGHKNNFKGNLDLEATDEFLAKHPGQVSMILVTITNNWAAAQPVSMANIRGAAALAKRESVPLFFDACRFAENAYFIQRYEDGYADESVVDIVQEMFSYADGFTISLKKDGLANMGGVLCFRDKGVFATRYEGVGMLLKERQILCYGNDSYGGMSGRDLMTASAGLYQVTNQAYLAGRITQVQTFAQKLQANGIAVLSPPGGHAVYLDMDHFFFGCNRKPEDFASVGFTLELIKDYGIRAAEAGPFGWAYDLQESPEVRAKIPNLVRFAVPRHVYSDEHIDYTVAAIKQLYERRHTVPNAVITRGKTMRLRHFSAGLRPVPPADQAILTGTFFEEATKQLDYLALAVGQDDMAKQELTKALALATGEWGQSPVTPNPAWVSGVGNDGSPIEFSVSIDQGTGKAELRFLTEAQPTANSWQHATDAALQLNADIAASYPDSISLDRFNLIRDLFIPQGQPETIKLAAWHSCAWSPKKGPQWKLYLDPCATGSGSNFALTATREAFHRLGLQTGWELIESALSPKDSVIYFSLDLSGSHDDARVKVYIAHGGANATSRSVAARVAQMHASICPDADGFEIQRFVAAMAGTDFGLDGDDQTKLKKPLLSCFAFSGNTGERPVGTVHFPIDAYVQHDGEAMRRVREYLTSVGASAAAKERYASVLAAAQRRPLDRGRGIHAWVSLKQRSGGRRENTFYLGTEMYPKTS</sequence>
<reference evidence="6" key="2">
    <citation type="submission" date="2023-06" db="EMBL/GenBank/DDBJ databases">
        <authorList>
            <consortium name="Lawrence Berkeley National Laboratory"/>
            <person name="Haridas S."/>
            <person name="Hensen N."/>
            <person name="Bonometti L."/>
            <person name="Westerberg I."/>
            <person name="Brannstrom I.O."/>
            <person name="Guillou S."/>
            <person name="Cros-Aarteil S."/>
            <person name="Calhoun S."/>
            <person name="Kuo A."/>
            <person name="Mondo S."/>
            <person name="Pangilinan J."/>
            <person name="Riley R."/>
            <person name="LaButti K."/>
            <person name="Andreopoulos B."/>
            <person name="Lipzen A."/>
            <person name="Chen C."/>
            <person name="Yanf M."/>
            <person name="Daum C."/>
            <person name="Ng V."/>
            <person name="Clum A."/>
            <person name="Steindorff A."/>
            <person name="Ohm R."/>
            <person name="Martin F."/>
            <person name="Silar P."/>
            <person name="Natvig D."/>
            <person name="Lalanne C."/>
            <person name="Gautier V."/>
            <person name="Ament-velasquez S.L."/>
            <person name="Kruys A."/>
            <person name="Hutchinson M.I."/>
            <person name="Powell A.J."/>
            <person name="Barry K."/>
            <person name="Miller A.N."/>
            <person name="Grigoriev I.V."/>
            <person name="Debuchy R."/>
            <person name="Gladieux P."/>
            <person name="Thoren M.H."/>
            <person name="Johannesson H."/>
        </authorList>
    </citation>
    <scope>NUCLEOTIDE SEQUENCE</scope>
    <source>
        <strain evidence="6">CBS 232.78</strain>
    </source>
</reference>
<dbReference type="Proteomes" id="UP001285441">
    <property type="component" value="Unassembled WGS sequence"/>
</dbReference>
<evidence type="ECO:0000313" key="6">
    <source>
        <dbReference type="EMBL" id="KAK3389599.1"/>
    </source>
</evidence>
<dbReference type="EMBL" id="JAULSW010000002">
    <property type="protein sequence ID" value="KAK3389599.1"/>
    <property type="molecule type" value="Genomic_DNA"/>
</dbReference>
<reference evidence="6" key="1">
    <citation type="journal article" date="2023" name="Mol. Phylogenet. Evol.">
        <title>Genome-scale phylogeny and comparative genomics of the fungal order Sordariales.</title>
        <authorList>
            <person name="Hensen N."/>
            <person name="Bonometti L."/>
            <person name="Westerberg I."/>
            <person name="Brannstrom I.O."/>
            <person name="Guillou S."/>
            <person name="Cros-Aarteil S."/>
            <person name="Calhoun S."/>
            <person name="Haridas S."/>
            <person name="Kuo A."/>
            <person name="Mondo S."/>
            <person name="Pangilinan J."/>
            <person name="Riley R."/>
            <person name="LaButti K."/>
            <person name="Andreopoulos B."/>
            <person name="Lipzen A."/>
            <person name="Chen C."/>
            <person name="Yan M."/>
            <person name="Daum C."/>
            <person name="Ng V."/>
            <person name="Clum A."/>
            <person name="Steindorff A."/>
            <person name="Ohm R.A."/>
            <person name="Martin F."/>
            <person name="Silar P."/>
            <person name="Natvig D.O."/>
            <person name="Lalanne C."/>
            <person name="Gautier V."/>
            <person name="Ament-Velasquez S.L."/>
            <person name="Kruys A."/>
            <person name="Hutchinson M.I."/>
            <person name="Powell A.J."/>
            <person name="Barry K."/>
            <person name="Miller A.N."/>
            <person name="Grigoriev I.V."/>
            <person name="Debuchy R."/>
            <person name="Gladieux P."/>
            <person name="Hiltunen Thoren M."/>
            <person name="Johannesson H."/>
        </authorList>
    </citation>
    <scope>NUCLEOTIDE SEQUENCE</scope>
    <source>
        <strain evidence="6">CBS 232.78</strain>
    </source>
</reference>
<dbReference type="SFLD" id="SFLDS00036">
    <property type="entry name" value="Aromatic_Prenyltransferase"/>
    <property type="match status" value="1"/>
</dbReference>
<dbReference type="SFLD" id="SFLDG01162">
    <property type="entry name" value="I"/>
    <property type="match status" value="1"/>
</dbReference>
<dbReference type="Gene3D" id="3.40.640.10">
    <property type="entry name" value="Type I PLP-dependent aspartate aminotransferase-like (Major domain)"/>
    <property type="match status" value="1"/>
</dbReference>
<dbReference type="Gene3D" id="3.90.1150.10">
    <property type="entry name" value="Aspartate Aminotransferase, domain 1"/>
    <property type="match status" value="1"/>
</dbReference>
<keyword evidence="4" id="KW-0663">Pyridoxal phosphate</keyword>
<comment type="cofactor">
    <cofactor evidence="1">
        <name>pyridoxal 5'-phosphate</name>
        <dbReference type="ChEBI" id="CHEBI:597326"/>
    </cofactor>
</comment>
<keyword evidence="7" id="KW-1185">Reference proteome</keyword>
<evidence type="ECO:0000256" key="3">
    <source>
        <dbReference type="ARBA" id="ARBA00022679"/>
    </source>
</evidence>
<evidence type="ECO:0000313" key="7">
    <source>
        <dbReference type="Proteomes" id="UP001285441"/>
    </source>
</evidence>
<keyword evidence="3 6" id="KW-0808">Transferase</keyword>
<dbReference type="InterPro" id="IPR015422">
    <property type="entry name" value="PyrdxlP-dep_Trfase_small"/>
</dbReference>
<dbReference type="GO" id="GO:0016829">
    <property type="term" value="F:lyase activity"/>
    <property type="evidence" value="ECO:0007669"/>
    <property type="project" value="InterPro"/>
</dbReference>
<protein>
    <submittedName>
        <fullName evidence="6">Pyridoxal phosphate-dependent transferase</fullName>
    </submittedName>
</protein>
<dbReference type="NCBIfam" id="NF009709">
    <property type="entry name" value="PRK13238.1"/>
    <property type="match status" value="1"/>
</dbReference>
<accession>A0AAE0NXY1</accession>
<evidence type="ECO:0000259" key="5">
    <source>
        <dbReference type="Pfam" id="PF01212"/>
    </source>
</evidence>
<organism evidence="6 7">
    <name type="scientific">Podospora didyma</name>
    <dbReference type="NCBI Taxonomy" id="330526"/>
    <lineage>
        <taxon>Eukaryota</taxon>
        <taxon>Fungi</taxon>
        <taxon>Dikarya</taxon>
        <taxon>Ascomycota</taxon>
        <taxon>Pezizomycotina</taxon>
        <taxon>Sordariomycetes</taxon>
        <taxon>Sordariomycetidae</taxon>
        <taxon>Sordariales</taxon>
        <taxon>Podosporaceae</taxon>
        <taxon>Podospora</taxon>
    </lineage>
</organism>
<dbReference type="SUPFAM" id="SSF53383">
    <property type="entry name" value="PLP-dependent transferases"/>
    <property type="match status" value="1"/>
</dbReference>
<feature type="domain" description="Aromatic amino acid beta-eliminating lyase/threonine aldolase" evidence="5">
    <location>
        <begin position="1"/>
        <end position="432"/>
    </location>
</feature>
<dbReference type="InterPro" id="IPR033964">
    <property type="entry name" value="ABBA"/>
</dbReference>
<dbReference type="InterPro" id="IPR017795">
    <property type="entry name" value="ABBA_NscD-like"/>
</dbReference>
<name>A0AAE0NXY1_9PEZI</name>
<proteinExistence type="inferred from homology"/>
<dbReference type="InterPro" id="IPR001597">
    <property type="entry name" value="ArAA_b-elim_lyase/Thr_aldolase"/>
</dbReference>
<evidence type="ECO:0000256" key="2">
    <source>
        <dbReference type="ARBA" id="ARBA00009721"/>
    </source>
</evidence>
<gene>
    <name evidence="6" type="ORF">B0H63DRAFT_388484</name>
</gene>
<dbReference type="PANTHER" id="PTHR32325">
    <property type="entry name" value="BETA-ELIMINATING LYASE-LIKE PROTEIN-RELATED"/>
    <property type="match status" value="1"/>
</dbReference>